<dbReference type="InterPro" id="IPR029526">
    <property type="entry name" value="PGBD"/>
</dbReference>
<dbReference type="AlphaFoldDB" id="A0A4C1XJQ8"/>
<keyword evidence="11" id="KW-1185">Reference proteome</keyword>
<evidence type="ECO:0000256" key="1">
    <source>
        <dbReference type="ARBA" id="ARBA00001953"/>
    </source>
</evidence>
<protein>
    <submittedName>
        <fullName evidence="10">Methylcrotonoyl-CoA carboxylase subunit alpha, mitochondrial</fullName>
    </submittedName>
</protein>
<dbReference type="GO" id="GO:0005739">
    <property type="term" value="C:mitochondrion"/>
    <property type="evidence" value="ECO:0007669"/>
    <property type="project" value="TreeGrafter"/>
</dbReference>
<dbReference type="SUPFAM" id="SSF56059">
    <property type="entry name" value="Glutathione synthetase ATP-binding domain-like"/>
    <property type="match status" value="1"/>
</dbReference>
<keyword evidence="2" id="KW-0436">Ligase</keyword>
<evidence type="ECO:0000259" key="9">
    <source>
        <dbReference type="PROSITE" id="PS50979"/>
    </source>
</evidence>
<dbReference type="GO" id="GO:0046872">
    <property type="term" value="F:metal ion binding"/>
    <property type="evidence" value="ECO:0007669"/>
    <property type="project" value="InterPro"/>
</dbReference>
<organism evidence="10 11">
    <name type="scientific">Eumeta variegata</name>
    <name type="common">Bagworm moth</name>
    <name type="synonym">Eumeta japonica</name>
    <dbReference type="NCBI Taxonomy" id="151549"/>
    <lineage>
        <taxon>Eukaryota</taxon>
        <taxon>Metazoa</taxon>
        <taxon>Ecdysozoa</taxon>
        <taxon>Arthropoda</taxon>
        <taxon>Hexapoda</taxon>
        <taxon>Insecta</taxon>
        <taxon>Pterygota</taxon>
        <taxon>Neoptera</taxon>
        <taxon>Endopterygota</taxon>
        <taxon>Lepidoptera</taxon>
        <taxon>Glossata</taxon>
        <taxon>Ditrysia</taxon>
        <taxon>Tineoidea</taxon>
        <taxon>Psychidae</taxon>
        <taxon>Oiketicinae</taxon>
        <taxon>Eumeta</taxon>
    </lineage>
</organism>
<evidence type="ECO:0000313" key="10">
    <source>
        <dbReference type="EMBL" id="GBP63350.1"/>
    </source>
</evidence>
<feature type="domain" description="Biotin carboxylation" evidence="9">
    <location>
        <begin position="20"/>
        <end position="977"/>
    </location>
</feature>
<name>A0A4C1XJQ8_EUMVA</name>
<dbReference type="PROSITE" id="PS50975">
    <property type="entry name" value="ATP_GRASP"/>
    <property type="match status" value="1"/>
</dbReference>
<dbReference type="EMBL" id="BGZK01000867">
    <property type="protein sequence ID" value="GBP63350.1"/>
    <property type="molecule type" value="Genomic_DNA"/>
</dbReference>
<dbReference type="PANTHER" id="PTHR18866:SF33">
    <property type="entry name" value="METHYLCROTONOYL-COA CARBOXYLASE SUBUNIT ALPHA, MITOCHONDRIAL-RELATED"/>
    <property type="match status" value="1"/>
</dbReference>
<dbReference type="FunFam" id="3.30.1490.20:FF:000003">
    <property type="entry name" value="acetyl-CoA carboxylase isoform X1"/>
    <property type="match status" value="1"/>
</dbReference>
<feature type="compositionally biased region" description="Acidic residues" evidence="7">
    <location>
        <begin position="334"/>
        <end position="348"/>
    </location>
</feature>
<evidence type="ECO:0000256" key="2">
    <source>
        <dbReference type="ARBA" id="ARBA00022598"/>
    </source>
</evidence>
<keyword evidence="3 6" id="KW-0547">Nucleotide-binding</keyword>
<dbReference type="InterPro" id="IPR011764">
    <property type="entry name" value="Biotin_carboxylation_dom"/>
</dbReference>
<keyword evidence="4 6" id="KW-0067">ATP-binding</keyword>
<dbReference type="Proteomes" id="UP000299102">
    <property type="component" value="Unassembled WGS sequence"/>
</dbReference>
<dbReference type="PANTHER" id="PTHR18866">
    <property type="entry name" value="CARBOXYLASE:PYRUVATE/ACETYL-COA/PROPIONYL-COA CARBOXYLASE"/>
    <property type="match status" value="1"/>
</dbReference>
<dbReference type="Pfam" id="PF02785">
    <property type="entry name" value="Biotin_carb_C"/>
    <property type="match status" value="1"/>
</dbReference>
<comment type="caution">
    <text evidence="10">The sequence shown here is derived from an EMBL/GenBank/DDBJ whole genome shotgun (WGS) entry which is preliminary data.</text>
</comment>
<dbReference type="GO" id="GO:0004485">
    <property type="term" value="F:methylcrotonoyl-CoA carboxylase activity"/>
    <property type="evidence" value="ECO:0007669"/>
    <property type="project" value="TreeGrafter"/>
</dbReference>
<dbReference type="InterPro" id="IPR005482">
    <property type="entry name" value="Biotin_COase_C"/>
</dbReference>
<dbReference type="Pfam" id="PF13843">
    <property type="entry name" value="DDE_Tnp_1_7"/>
    <property type="match status" value="1"/>
</dbReference>
<dbReference type="InterPro" id="IPR050856">
    <property type="entry name" value="Biotin_carboxylase_complex"/>
</dbReference>
<dbReference type="InterPro" id="IPR016185">
    <property type="entry name" value="PreATP-grasp_dom_sf"/>
</dbReference>
<reference evidence="10 11" key="1">
    <citation type="journal article" date="2019" name="Commun. Biol.">
        <title>The bagworm genome reveals a unique fibroin gene that provides high tensile strength.</title>
        <authorList>
            <person name="Kono N."/>
            <person name="Nakamura H."/>
            <person name="Ohtoshi R."/>
            <person name="Tomita M."/>
            <person name="Numata K."/>
            <person name="Arakawa K."/>
        </authorList>
    </citation>
    <scope>NUCLEOTIDE SEQUENCE [LARGE SCALE GENOMIC DNA]</scope>
</reference>
<dbReference type="OrthoDB" id="122438at2759"/>
<feature type="domain" description="ATP-grasp" evidence="8">
    <location>
        <begin position="136"/>
        <end position="333"/>
    </location>
</feature>
<dbReference type="STRING" id="151549.A0A4C1XJQ8"/>
<dbReference type="PROSITE" id="PS00867">
    <property type="entry name" value="CPSASE_2"/>
    <property type="match status" value="1"/>
</dbReference>
<evidence type="ECO:0000256" key="7">
    <source>
        <dbReference type="SAM" id="MobiDB-lite"/>
    </source>
</evidence>
<evidence type="ECO:0000256" key="4">
    <source>
        <dbReference type="ARBA" id="ARBA00022840"/>
    </source>
</evidence>
<dbReference type="SMART" id="SM00878">
    <property type="entry name" value="Biotin_carb_C"/>
    <property type="match status" value="1"/>
</dbReference>
<gene>
    <name evidence="10" type="primary">MCCC1</name>
    <name evidence="10" type="ORF">EVAR_41938_1</name>
</gene>
<dbReference type="InterPro" id="IPR005481">
    <property type="entry name" value="BC-like_N"/>
</dbReference>
<evidence type="ECO:0000313" key="11">
    <source>
        <dbReference type="Proteomes" id="UP000299102"/>
    </source>
</evidence>
<dbReference type="Pfam" id="PF02786">
    <property type="entry name" value="CPSase_L_D2"/>
    <property type="match status" value="1"/>
</dbReference>
<feature type="region of interest" description="Disordered" evidence="7">
    <location>
        <begin position="334"/>
        <end position="354"/>
    </location>
</feature>
<dbReference type="GO" id="GO:0005524">
    <property type="term" value="F:ATP binding"/>
    <property type="evidence" value="ECO:0007669"/>
    <property type="project" value="UniProtKB-UniRule"/>
</dbReference>
<dbReference type="Pfam" id="PF00289">
    <property type="entry name" value="Biotin_carb_N"/>
    <property type="match status" value="1"/>
</dbReference>
<evidence type="ECO:0000256" key="6">
    <source>
        <dbReference type="PROSITE-ProRule" id="PRU00409"/>
    </source>
</evidence>
<dbReference type="FunFam" id="3.40.50.20:FF:000010">
    <property type="entry name" value="Propionyl-CoA carboxylase subunit alpha"/>
    <property type="match status" value="1"/>
</dbReference>
<proteinExistence type="predicted"/>
<dbReference type="InterPro" id="IPR011761">
    <property type="entry name" value="ATP-grasp"/>
</dbReference>
<dbReference type="InterPro" id="IPR005479">
    <property type="entry name" value="CPAse_ATP-bd"/>
</dbReference>
<sequence length="983" mass="112571">MLKITIRHNHAQSLKVRKRYIDKVLIANRGEIACRVMRTAKKLGVRTVAVYSDVDEHAMHVEMADEAYHIGPAPSTQSYLNAEKILDVAKRSGSQAIHPGYGFLSENVEFCERCQNEGIIFIGPPATAIRDMALQKLLCQKLVFQLSKATMVKTKVYRSFRQKHKKIGFPLMIKAVRGGGGKGMRIAMTESEFLPQLESAKRESLKAFGDDNMLLEQYITDPRHVEVQVFGDMHGNAVYLYERDCSVQRRHQKIIEEAPAPGLSEATRKALGEAAVRAARAVGYVGAGTVEFILHRQTHDFHFMEMNTRLQTPEVEDEGHYYQIARDVLRDLENSDEGENAQSDEVDADSPLVIDNDENMPNPPILEAEEAAPQNLKKQIVEQSNLYAAQKQISNPEIINENILNKFLGILIYTSVIKFPNTRAYWSEKFGYDHIKNTMPLKKFEKIRSTLHFADDTLCLPKDHPDYDRLFKIRPLEETLNCQFGKVPLDQRLSIDEQMCATKMSHYIKQYMPNKPHKWGFKLYLICSLQGYAHRFEVYSGGGSKNNILSGEPDLGESGNTVVRLARMVPRNVNHIIYFDNFYTSVPLVTYLAKEGIFSLGTVRVNRLRNCKLPEKNTIMKKNVPRGFYEENVATVDDIDVSAVVWKDNKPVNLLSTYVGAEPATTVTRFDKSKKERVAIPCPKVIKEYNAHMGGVDLLDSFIGRYHITMKSRKWTMRLFYHFLDLAVINSWVMFKKVNNIKGNDQLLNLGTFRLELAETLCKLGLPANGAKRGRPSGSTIQRELVMKKFRGPAQAIPLKDVRLDQTCHWAVWLDKQQRCKFPKYTDLVEWQLRVASGEPLPLTQDQIIRRGHAVECRIYAEEPGAGFLPRAGTLHRLKQPTLENNVRVETGVREGDEVSVHYDPMIAKLVVWGRNREEALAKTRAKLLQYQIYMWRRLERKTHILELTIHYTLWKILTWCSLESETRVYDLTQTNILTNRLK</sequence>
<dbReference type="Gene3D" id="3.30.470.20">
    <property type="entry name" value="ATP-grasp fold, B domain"/>
    <property type="match status" value="2"/>
</dbReference>
<evidence type="ECO:0000256" key="5">
    <source>
        <dbReference type="ARBA" id="ARBA00023267"/>
    </source>
</evidence>
<dbReference type="SUPFAM" id="SSF51246">
    <property type="entry name" value="Rudiment single hybrid motif"/>
    <property type="match status" value="1"/>
</dbReference>
<dbReference type="InterPro" id="IPR011054">
    <property type="entry name" value="Rudment_hybrid_motif"/>
</dbReference>
<dbReference type="SUPFAM" id="SSF52440">
    <property type="entry name" value="PreATP-grasp domain"/>
    <property type="match status" value="1"/>
</dbReference>
<evidence type="ECO:0000256" key="3">
    <source>
        <dbReference type="ARBA" id="ARBA00022741"/>
    </source>
</evidence>
<keyword evidence="5" id="KW-0092">Biotin</keyword>
<evidence type="ECO:0000259" key="8">
    <source>
        <dbReference type="PROSITE" id="PS50975"/>
    </source>
</evidence>
<accession>A0A4C1XJQ8</accession>
<dbReference type="PROSITE" id="PS50979">
    <property type="entry name" value="BC"/>
    <property type="match status" value="1"/>
</dbReference>
<comment type="cofactor">
    <cofactor evidence="1">
        <name>biotin</name>
        <dbReference type="ChEBI" id="CHEBI:57586"/>
    </cofactor>
</comment>